<reference evidence="2" key="1">
    <citation type="journal article" date="2019" name="Int. J. Syst. Evol. Microbiol.">
        <title>The Global Catalogue of Microorganisms (GCM) 10K type strain sequencing project: providing services to taxonomists for standard genome sequencing and annotation.</title>
        <authorList>
            <consortium name="The Broad Institute Genomics Platform"/>
            <consortium name="The Broad Institute Genome Sequencing Center for Infectious Disease"/>
            <person name="Wu L."/>
            <person name="Ma J."/>
        </authorList>
    </citation>
    <scope>NUCLEOTIDE SEQUENCE [LARGE SCALE GENOMIC DNA]</scope>
    <source>
        <strain evidence="2">JCM 30742</strain>
    </source>
</reference>
<accession>A0ABP7DE50</accession>
<dbReference type="EMBL" id="BAABEO010000036">
    <property type="protein sequence ID" value="GAA3704383.1"/>
    <property type="molecule type" value="Genomic_DNA"/>
</dbReference>
<comment type="caution">
    <text evidence="1">The sequence shown here is derived from an EMBL/GenBank/DDBJ whole genome shotgun (WGS) entry which is preliminary data.</text>
</comment>
<evidence type="ECO:0000313" key="2">
    <source>
        <dbReference type="Proteomes" id="UP001500752"/>
    </source>
</evidence>
<dbReference type="RefSeq" id="WP_345154670.1">
    <property type="nucleotide sequence ID" value="NZ_BAABEO010000036.1"/>
</dbReference>
<proteinExistence type="predicted"/>
<keyword evidence="2" id="KW-1185">Reference proteome</keyword>
<name>A0ABP7DE50_9MICC</name>
<evidence type="ECO:0000313" key="1">
    <source>
        <dbReference type="EMBL" id="GAA3704383.1"/>
    </source>
</evidence>
<organism evidence="1 2">
    <name type="scientific">Arthrobacter ginkgonis</name>
    <dbReference type="NCBI Taxonomy" id="1630594"/>
    <lineage>
        <taxon>Bacteria</taxon>
        <taxon>Bacillati</taxon>
        <taxon>Actinomycetota</taxon>
        <taxon>Actinomycetes</taxon>
        <taxon>Micrococcales</taxon>
        <taxon>Micrococcaceae</taxon>
        <taxon>Arthrobacter</taxon>
    </lineage>
</organism>
<gene>
    <name evidence="1" type="ORF">GCM10023081_45840</name>
</gene>
<sequence>MDQKNAEKVTRENWNASFQVSSLRINGRDEYKAAVLFAGISKEVGRLDGSSDNVGIPGLIGPL</sequence>
<dbReference type="Proteomes" id="UP001500752">
    <property type="component" value="Unassembled WGS sequence"/>
</dbReference>
<protein>
    <submittedName>
        <fullName evidence="1">Uncharacterized protein</fullName>
    </submittedName>
</protein>